<dbReference type="AlphaFoldDB" id="Q7P4S3"/>
<gene>
    <name evidence="1" type="ORF">FNV0576</name>
</gene>
<name>Q7P4S3_FUSVC</name>
<keyword evidence="1" id="KW-0269">Exonuclease</keyword>
<organism evidence="1 2">
    <name type="scientific">Fusobacterium vincentii ATCC 49256</name>
    <dbReference type="NCBI Taxonomy" id="209882"/>
    <lineage>
        <taxon>Bacteria</taxon>
        <taxon>Fusobacteriati</taxon>
        <taxon>Fusobacteriota</taxon>
        <taxon>Fusobacteriia</taxon>
        <taxon>Fusobacteriales</taxon>
        <taxon>Fusobacteriaceae</taxon>
        <taxon>Fusobacterium</taxon>
    </lineage>
</organism>
<comment type="caution">
    <text evidence="1">The sequence shown here is derived from an EMBL/GenBank/DDBJ whole genome shotgun (WGS) entry which is preliminary data.</text>
</comment>
<keyword evidence="1" id="KW-0378">Hydrolase</keyword>
<evidence type="ECO:0000313" key="2">
    <source>
        <dbReference type="Proteomes" id="UP000006454"/>
    </source>
</evidence>
<dbReference type="EC" id="3.1.-.-" evidence="1"/>
<protein>
    <submittedName>
        <fullName evidence="1">Single-stranded-DNA-specific exonuclease recJ</fullName>
        <ecNumber evidence="1">3.1.-.-</ecNumber>
    </submittedName>
</protein>
<dbReference type="Proteomes" id="UP000006454">
    <property type="component" value="Unassembled WGS sequence"/>
</dbReference>
<sequence length="47" mass="5665">MAIIDRKRGTTTIMDTIKFYCKYRNLKLSINSEKEKADFYIFENLLK</sequence>
<dbReference type="GO" id="GO:0004527">
    <property type="term" value="F:exonuclease activity"/>
    <property type="evidence" value="ECO:0007669"/>
    <property type="project" value="UniProtKB-KW"/>
</dbReference>
<accession>Q7P4S3</accession>
<evidence type="ECO:0000313" key="1">
    <source>
        <dbReference type="EMBL" id="EAA23646.1"/>
    </source>
</evidence>
<proteinExistence type="predicted"/>
<dbReference type="EMBL" id="AABF01000101">
    <property type="protein sequence ID" value="EAA23646.1"/>
    <property type="molecule type" value="Genomic_DNA"/>
</dbReference>
<keyword evidence="1" id="KW-0540">Nuclease</keyword>
<reference evidence="1 2" key="1">
    <citation type="journal article" date="2003" name="Genome Res.">
        <title>Genome analysis of F. nucleatum sub spp vincentii and its comparison with the genome of F. nucleatum ATCC 25586.</title>
        <authorList>
            <person name="Kapatral V."/>
            <person name="Ivanova N."/>
            <person name="Anderson I."/>
            <person name="Reznik G."/>
            <person name="Bhattacharyya A."/>
            <person name="Gardner W.L."/>
            <person name="Mikhailova N."/>
            <person name="Lapidus A."/>
            <person name="Larsen N."/>
            <person name="D'Souza M."/>
            <person name="Walunas T."/>
            <person name="Haselkorn R."/>
            <person name="Overbeek R."/>
            <person name="Kyrpides N."/>
        </authorList>
    </citation>
    <scope>NUCLEOTIDE SEQUENCE [LARGE SCALE GENOMIC DNA]</scope>
    <source>
        <strain evidence="1 2">ATCC 49256</strain>
    </source>
</reference>